<evidence type="ECO:0000256" key="3">
    <source>
        <dbReference type="ARBA" id="ARBA00022692"/>
    </source>
</evidence>
<dbReference type="PANTHER" id="PTHR30294">
    <property type="entry name" value="MEMBRANE COMPONENT OF ABC TRANSPORTER YHHJ-RELATED"/>
    <property type="match status" value="1"/>
</dbReference>
<gene>
    <name evidence="8" type="ORF">UR08_01935</name>
</gene>
<dbReference type="EMBL" id="LARY01000001">
    <property type="protein sequence ID" value="RDX02306.1"/>
    <property type="molecule type" value="Genomic_DNA"/>
</dbReference>
<evidence type="ECO:0000256" key="5">
    <source>
        <dbReference type="ARBA" id="ARBA00023136"/>
    </source>
</evidence>
<evidence type="ECO:0000259" key="7">
    <source>
        <dbReference type="Pfam" id="PF12698"/>
    </source>
</evidence>
<evidence type="ECO:0000256" key="2">
    <source>
        <dbReference type="ARBA" id="ARBA00022475"/>
    </source>
</evidence>
<name>A0A3D8TT79_9LIST</name>
<reference evidence="9" key="1">
    <citation type="submission" date="2015-04" db="EMBL/GenBank/DDBJ databases">
        <authorList>
            <person name="Schardt J."/>
            <person name="Mueller-Herbst S."/>
            <person name="Scherer S."/>
            <person name="Huptas C."/>
        </authorList>
    </citation>
    <scope>NUCLEOTIDE SEQUENCE [LARGE SCALE GENOMIC DNA]</scope>
    <source>
        <strain evidence="9">Kiel-L1</strain>
    </source>
</reference>
<feature type="transmembrane region" description="Helical" evidence="6">
    <location>
        <begin position="362"/>
        <end position="384"/>
    </location>
</feature>
<keyword evidence="4 6" id="KW-1133">Transmembrane helix</keyword>
<dbReference type="Pfam" id="PF12698">
    <property type="entry name" value="ABC2_membrane_3"/>
    <property type="match status" value="1"/>
</dbReference>
<dbReference type="GO" id="GO:0005886">
    <property type="term" value="C:plasma membrane"/>
    <property type="evidence" value="ECO:0007669"/>
    <property type="project" value="UniProtKB-SubCell"/>
</dbReference>
<comment type="caution">
    <text evidence="8">The sequence shown here is derived from an EMBL/GenBank/DDBJ whole genome shotgun (WGS) entry which is preliminary data.</text>
</comment>
<organism evidence="8 9">
    <name type="scientific">Listeria kieliensis</name>
    <dbReference type="NCBI Taxonomy" id="1621700"/>
    <lineage>
        <taxon>Bacteria</taxon>
        <taxon>Bacillati</taxon>
        <taxon>Bacillota</taxon>
        <taxon>Bacilli</taxon>
        <taxon>Bacillales</taxon>
        <taxon>Listeriaceae</taxon>
        <taxon>Listeria</taxon>
    </lineage>
</organism>
<protein>
    <submittedName>
        <fullName evidence="8">ABC transporter permease</fullName>
    </submittedName>
</protein>
<dbReference type="GO" id="GO:0140359">
    <property type="term" value="F:ABC-type transporter activity"/>
    <property type="evidence" value="ECO:0007669"/>
    <property type="project" value="InterPro"/>
</dbReference>
<keyword evidence="9" id="KW-1185">Reference proteome</keyword>
<keyword evidence="3 6" id="KW-0812">Transmembrane</keyword>
<feature type="transmembrane region" description="Helical" evidence="6">
    <location>
        <begin position="332"/>
        <end position="350"/>
    </location>
</feature>
<keyword evidence="2" id="KW-1003">Cell membrane</keyword>
<dbReference type="PANTHER" id="PTHR30294:SF29">
    <property type="entry name" value="MULTIDRUG ABC TRANSPORTER PERMEASE YBHS-RELATED"/>
    <property type="match status" value="1"/>
</dbReference>
<feature type="transmembrane region" description="Helical" evidence="6">
    <location>
        <begin position="180"/>
        <end position="202"/>
    </location>
</feature>
<feature type="transmembrane region" description="Helical" evidence="6">
    <location>
        <begin position="270"/>
        <end position="295"/>
    </location>
</feature>
<evidence type="ECO:0000256" key="6">
    <source>
        <dbReference type="SAM" id="Phobius"/>
    </source>
</evidence>
<accession>A0A3D8TT79</accession>
<feature type="transmembrane region" description="Helical" evidence="6">
    <location>
        <begin position="223"/>
        <end position="250"/>
    </location>
</feature>
<dbReference type="InterPro" id="IPR013525">
    <property type="entry name" value="ABC2_TM"/>
</dbReference>
<keyword evidence="5 6" id="KW-0472">Membrane</keyword>
<evidence type="ECO:0000313" key="9">
    <source>
        <dbReference type="Proteomes" id="UP000257055"/>
    </source>
</evidence>
<sequence length="411" mass="45362">MNKFWVITKQVYKRHVKTKSFIISLLLPLIVAGIALALPKIMDYFGNDDSAKIAVLSSNPAFVEVIKQNKEHFKVNDAITSKKAAQKALTAEKIDGYLTISEKNGAFHAVYTTRETAGKEIMTQLSQSLTGVKVQLKATEYGLNQKKLTALTSEVPVKNQLKSDKELTDSQKDIMQAANLFLTLIVFFFVITYANIVAAEIATEKGTRIMEVILSSVSATTHFLAKLSAIVLMLLTQIGCYLVVGFIAMISLQKTDMIRGLLDQLANFPASYLILNLLFVFFGLLLYIVLAAMAGSLVPNVETVAQFIYPLTIFSIVGYWGSIVATSIPDNIIVVIGSYIPVFSPMMMLARMNMLAVSDFGILISLGILIITVGLAFLLTFRLYKSNVLLYSNEGLFKTLRKSVAYAKKEK</sequence>
<feature type="transmembrane region" description="Helical" evidence="6">
    <location>
        <begin position="307"/>
        <end position="326"/>
    </location>
</feature>
<dbReference type="Proteomes" id="UP000257055">
    <property type="component" value="Unassembled WGS sequence"/>
</dbReference>
<dbReference type="InterPro" id="IPR051449">
    <property type="entry name" value="ABC-2_transporter_component"/>
</dbReference>
<dbReference type="RefSeq" id="WP_115751985.1">
    <property type="nucleotide sequence ID" value="NZ_LARY01000001.1"/>
</dbReference>
<evidence type="ECO:0000256" key="4">
    <source>
        <dbReference type="ARBA" id="ARBA00022989"/>
    </source>
</evidence>
<proteinExistence type="predicted"/>
<feature type="domain" description="ABC-2 type transporter transmembrane" evidence="7">
    <location>
        <begin position="19"/>
        <end position="381"/>
    </location>
</feature>
<comment type="subcellular location">
    <subcellularLocation>
        <location evidence="1">Cell membrane</location>
        <topology evidence="1">Multi-pass membrane protein</topology>
    </subcellularLocation>
</comment>
<evidence type="ECO:0000313" key="8">
    <source>
        <dbReference type="EMBL" id="RDX02306.1"/>
    </source>
</evidence>
<evidence type="ECO:0000256" key="1">
    <source>
        <dbReference type="ARBA" id="ARBA00004651"/>
    </source>
</evidence>
<dbReference type="AlphaFoldDB" id="A0A3D8TT79"/>